<name>A0AAD8LA40_TARER</name>
<dbReference type="GO" id="GO:0008289">
    <property type="term" value="F:lipid binding"/>
    <property type="evidence" value="ECO:0007669"/>
    <property type="project" value="UniProtKB-KW"/>
</dbReference>
<reference evidence="7" key="1">
    <citation type="journal article" date="2023" name="bioRxiv">
        <title>Improved chromosome-level genome assembly for marigold (Tagetes erecta).</title>
        <authorList>
            <person name="Jiang F."/>
            <person name="Yuan L."/>
            <person name="Wang S."/>
            <person name="Wang H."/>
            <person name="Xu D."/>
            <person name="Wang A."/>
            <person name="Fan W."/>
        </authorList>
    </citation>
    <scope>NUCLEOTIDE SEQUENCE</scope>
    <source>
        <strain evidence="7">WSJ</strain>
        <tissue evidence="7">Leaf</tissue>
    </source>
</reference>
<protein>
    <recommendedName>
        <fullName evidence="4">Non-specific lipid-transfer protein</fullName>
    </recommendedName>
</protein>
<evidence type="ECO:0000256" key="4">
    <source>
        <dbReference type="RuleBase" id="RU000628"/>
    </source>
</evidence>
<comment type="similarity">
    <text evidence="1 4">Belongs to the plant LTP family.</text>
</comment>
<feature type="chain" id="PRO_5042026515" description="Non-specific lipid-transfer protein" evidence="5">
    <location>
        <begin position="23"/>
        <end position="113"/>
    </location>
</feature>
<evidence type="ECO:0000256" key="3">
    <source>
        <dbReference type="ARBA" id="ARBA00023121"/>
    </source>
</evidence>
<dbReference type="Gene3D" id="1.10.110.10">
    <property type="entry name" value="Plant lipid-transfer and hydrophobic proteins"/>
    <property type="match status" value="1"/>
</dbReference>
<dbReference type="InterPro" id="IPR036312">
    <property type="entry name" value="Bifun_inhib/LTP/seed_sf"/>
</dbReference>
<evidence type="ECO:0000256" key="2">
    <source>
        <dbReference type="ARBA" id="ARBA00022448"/>
    </source>
</evidence>
<dbReference type="Pfam" id="PF00234">
    <property type="entry name" value="Tryp_alpha_amyl"/>
    <property type="match status" value="1"/>
</dbReference>
<accession>A0AAD8LA40</accession>
<evidence type="ECO:0000313" key="8">
    <source>
        <dbReference type="Proteomes" id="UP001229421"/>
    </source>
</evidence>
<dbReference type="PROSITE" id="PS00597">
    <property type="entry name" value="PLANT_LTP"/>
    <property type="match status" value="1"/>
</dbReference>
<dbReference type="PANTHER" id="PTHR33076">
    <property type="entry name" value="NON-SPECIFIC LIPID-TRANSFER PROTEIN 2-RELATED"/>
    <property type="match status" value="1"/>
</dbReference>
<dbReference type="AlphaFoldDB" id="A0AAD8LA40"/>
<comment type="function">
    <text evidence="4">Plant non-specific lipid-transfer proteins transfer phospholipids as well as galactolipids across membranes. May play a role in wax or cutin deposition in the cell walls of expanding epidermal cells and certain secretory tissues.</text>
</comment>
<dbReference type="CDD" id="cd01960">
    <property type="entry name" value="nsLTP1"/>
    <property type="match status" value="1"/>
</dbReference>
<dbReference type="InterPro" id="IPR000528">
    <property type="entry name" value="Plant_nsLTP"/>
</dbReference>
<proteinExistence type="inferred from homology"/>
<keyword evidence="8" id="KW-1185">Reference proteome</keyword>
<dbReference type="PRINTS" id="PR00382">
    <property type="entry name" value="LIPIDTRNSFER"/>
</dbReference>
<organism evidence="7 8">
    <name type="scientific">Tagetes erecta</name>
    <name type="common">African marigold</name>
    <dbReference type="NCBI Taxonomy" id="13708"/>
    <lineage>
        <taxon>Eukaryota</taxon>
        <taxon>Viridiplantae</taxon>
        <taxon>Streptophyta</taxon>
        <taxon>Embryophyta</taxon>
        <taxon>Tracheophyta</taxon>
        <taxon>Spermatophyta</taxon>
        <taxon>Magnoliopsida</taxon>
        <taxon>eudicotyledons</taxon>
        <taxon>Gunneridae</taxon>
        <taxon>Pentapetalae</taxon>
        <taxon>asterids</taxon>
        <taxon>campanulids</taxon>
        <taxon>Asterales</taxon>
        <taxon>Asteraceae</taxon>
        <taxon>Asteroideae</taxon>
        <taxon>Heliantheae alliance</taxon>
        <taxon>Tageteae</taxon>
        <taxon>Tagetes</taxon>
    </lineage>
</organism>
<dbReference type="SUPFAM" id="SSF47699">
    <property type="entry name" value="Bifunctional inhibitor/lipid-transfer protein/seed storage 2S albumin"/>
    <property type="match status" value="1"/>
</dbReference>
<evidence type="ECO:0000259" key="6">
    <source>
        <dbReference type="SMART" id="SM00499"/>
    </source>
</evidence>
<dbReference type="GO" id="GO:0006869">
    <property type="term" value="P:lipid transport"/>
    <property type="evidence" value="ECO:0007669"/>
    <property type="project" value="InterPro"/>
</dbReference>
<evidence type="ECO:0000256" key="1">
    <source>
        <dbReference type="ARBA" id="ARBA00009748"/>
    </source>
</evidence>
<keyword evidence="5" id="KW-0732">Signal</keyword>
<evidence type="ECO:0000313" key="7">
    <source>
        <dbReference type="EMBL" id="KAK1437173.1"/>
    </source>
</evidence>
<feature type="signal peptide" evidence="5">
    <location>
        <begin position="1"/>
        <end position="22"/>
    </location>
</feature>
<dbReference type="SMART" id="SM00499">
    <property type="entry name" value="AAI"/>
    <property type="match status" value="1"/>
</dbReference>
<dbReference type="InterPro" id="IPR016140">
    <property type="entry name" value="Bifunc_inhib/LTP/seed_store"/>
</dbReference>
<comment type="caution">
    <text evidence="7">The sequence shown here is derived from an EMBL/GenBank/DDBJ whole genome shotgun (WGS) entry which is preliminary data.</text>
</comment>
<feature type="domain" description="Bifunctional inhibitor/plant lipid transfer protein/seed storage helical" evidence="6">
    <location>
        <begin position="25"/>
        <end position="109"/>
    </location>
</feature>
<keyword evidence="3 4" id="KW-0446">Lipid-binding</keyword>
<keyword evidence="2 4" id="KW-0813">Transport</keyword>
<dbReference type="Proteomes" id="UP001229421">
    <property type="component" value="Unassembled WGS sequence"/>
</dbReference>
<gene>
    <name evidence="7" type="ORF">QVD17_02959</name>
</gene>
<sequence length="113" mass="11884">MAGKVLCIIVICMVVAAPYAMALTCKDVTSKLTPCLKYLKDGGKVSVGCCKGVKTLNAAAKTTADKKTACGCMKNAYKAIEGIKTENALVLPKKCGVNIPYKFSPSTDCSKIK</sequence>
<evidence type="ECO:0000256" key="5">
    <source>
        <dbReference type="SAM" id="SignalP"/>
    </source>
</evidence>
<dbReference type="EMBL" id="JAUHHV010000001">
    <property type="protein sequence ID" value="KAK1437173.1"/>
    <property type="molecule type" value="Genomic_DNA"/>
</dbReference>